<dbReference type="RefSeq" id="XP_002427453.1">
    <property type="nucleotide sequence ID" value="XM_002427408.1"/>
</dbReference>
<evidence type="ECO:0000313" key="1">
    <source>
        <dbReference type="EMBL" id="EEB14715.1"/>
    </source>
</evidence>
<dbReference type="OrthoDB" id="266718at2759"/>
<dbReference type="EnsemblMetazoa" id="PHUM320060-RA">
    <property type="protein sequence ID" value="PHUM320060-PA"/>
    <property type="gene ID" value="PHUM320060"/>
</dbReference>
<dbReference type="EMBL" id="AAZO01003717">
    <property type="status" value="NOT_ANNOTATED_CDS"/>
    <property type="molecule type" value="Genomic_DNA"/>
</dbReference>
<dbReference type="CTD" id="8236090"/>
<dbReference type="InterPro" id="IPR011989">
    <property type="entry name" value="ARM-like"/>
</dbReference>
<dbReference type="eggNOG" id="KOG0597">
    <property type="taxonomic scope" value="Eukaryota"/>
</dbReference>
<dbReference type="InterPro" id="IPR016024">
    <property type="entry name" value="ARM-type_fold"/>
</dbReference>
<evidence type="ECO:0000313" key="2">
    <source>
        <dbReference type="EnsemblMetazoa" id="PHUM320060-PA"/>
    </source>
</evidence>
<accession>E0VMV9</accession>
<reference evidence="1" key="2">
    <citation type="submission" date="2007-04" db="EMBL/GenBank/DDBJ databases">
        <title>The genome of the human body louse.</title>
        <authorList>
            <consortium name="The Human Body Louse Genome Consortium"/>
            <person name="Kirkness E."/>
            <person name="Walenz B."/>
            <person name="Hass B."/>
            <person name="Bruggner R."/>
            <person name="Strausberg R."/>
        </authorList>
    </citation>
    <scope>NUCLEOTIDE SEQUENCE</scope>
    <source>
        <strain evidence="1">USDA</strain>
    </source>
</reference>
<dbReference type="InParanoid" id="E0VMV9"/>
<keyword evidence="3" id="KW-1185">Reference proteome</keyword>
<sequence>MVPTTAFTLHSWNSADNGSTIENEEWLAFLQRNMEELLSGQLDCLKNTNLVSVVIAPLRNYNASPKVLEYVANMLALPFVVHGPTEKETKNIEEVYLEAKVLPNLIYAFRVIARCKDCSPESTPNMSTDKEIRFSSVSELSADDLQALEAICLLICYLVHSNEDFLLQFCDAVAILNAIPLVQQFLMLGRRKLRVVTDFLAILNLVLMQSPENADLVEQIVLGLSASGESILEVSNLLVHPSPVVKFRTCELIKQLASSKQNVLLSNVSSKLEQNLNSLLHDSSASVHMDVLQHLKKLAITKEE</sequence>
<dbReference type="EMBL" id="DS235327">
    <property type="protein sequence ID" value="EEB14715.1"/>
    <property type="molecule type" value="Genomic_DNA"/>
</dbReference>
<reference evidence="1" key="1">
    <citation type="submission" date="2007-04" db="EMBL/GenBank/DDBJ databases">
        <title>Annotation of Pediculus humanus corporis strain USDA.</title>
        <authorList>
            <person name="Kirkness E."/>
            <person name="Hannick L."/>
            <person name="Hass B."/>
            <person name="Bruggner R."/>
            <person name="Lawson D."/>
            <person name="Bidwell S."/>
            <person name="Joardar V."/>
            <person name="Caler E."/>
            <person name="Walenz B."/>
            <person name="Inman J."/>
            <person name="Schobel S."/>
            <person name="Galinsky K."/>
            <person name="Amedeo P."/>
            <person name="Strausberg R."/>
        </authorList>
    </citation>
    <scope>NUCLEOTIDE SEQUENCE</scope>
    <source>
        <strain evidence="1">USDA</strain>
    </source>
</reference>
<dbReference type="STRING" id="121224.E0VMV9"/>
<evidence type="ECO:0000313" key="3">
    <source>
        <dbReference type="Proteomes" id="UP000009046"/>
    </source>
</evidence>
<dbReference type="KEGG" id="phu:Phum_PHUM320060"/>
<dbReference type="AlphaFoldDB" id="E0VMV9"/>
<reference evidence="2" key="3">
    <citation type="submission" date="2020-05" db="UniProtKB">
        <authorList>
            <consortium name="EnsemblMetazoa"/>
        </authorList>
    </citation>
    <scope>IDENTIFICATION</scope>
    <source>
        <strain evidence="2">USDA</strain>
    </source>
</reference>
<gene>
    <name evidence="2" type="primary">8236090</name>
    <name evidence="1" type="ORF">Phum_PHUM320060</name>
</gene>
<dbReference type="HOGENOM" id="CLU_1043248_0_0_1"/>
<dbReference type="GeneID" id="8236090"/>
<dbReference type="Gene3D" id="1.25.10.10">
    <property type="entry name" value="Leucine-rich Repeat Variant"/>
    <property type="match status" value="1"/>
</dbReference>
<dbReference type="SUPFAM" id="SSF48371">
    <property type="entry name" value="ARM repeat"/>
    <property type="match status" value="1"/>
</dbReference>
<name>E0VMV9_PEDHC</name>
<dbReference type="Proteomes" id="UP000009046">
    <property type="component" value="Unassembled WGS sequence"/>
</dbReference>
<dbReference type="VEuPathDB" id="VectorBase:PHUM320060"/>
<protein>
    <submittedName>
        <fullName evidence="1 2">Uncharacterized protein</fullName>
    </submittedName>
</protein>
<organism>
    <name type="scientific">Pediculus humanus subsp. corporis</name>
    <name type="common">Body louse</name>
    <dbReference type="NCBI Taxonomy" id="121224"/>
    <lineage>
        <taxon>Eukaryota</taxon>
        <taxon>Metazoa</taxon>
        <taxon>Ecdysozoa</taxon>
        <taxon>Arthropoda</taxon>
        <taxon>Hexapoda</taxon>
        <taxon>Insecta</taxon>
        <taxon>Pterygota</taxon>
        <taxon>Neoptera</taxon>
        <taxon>Paraneoptera</taxon>
        <taxon>Psocodea</taxon>
        <taxon>Troctomorpha</taxon>
        <taxon>Phthiraptera</taxon>
        <taxon>Anoplura</taxon>
        <taxon>Pediculidae</taxon>
        <taxon>Pediculus</taxon>
    </lineage>
</organism>
<proteinExistence type="predicted"/>